<protein>
    <submittedName>
        <fullName evidence="3">Uncharacterized protein</fullName>
    </submittedName>
</protein>
<feature type="signal peptide" evidence="1">
    <location>
        <begin position="1"/>
        <end position="19"/>
    </location>
</feature>
<proteinExistence type="predicted"/>
<name>A0A7J6QQ69_PEROL</name>
<reference evidence="4 5" key="1">
    <citation type="submission" date="2020-04" db="EMBL/GenBank/DDBJ databases">
        <title>Perkinsus olseni comparative genomics.</title>
        <authorList>
            <person name="Bogema D.R."/>
        </authorList>
    </citation>
    <scope>NUCLEOTIDE SEQUENCE [LARGE SCALE GENOMIC DNA]</scope>
    <source>
        <strain evidence="2">00978-12</strain>
        <strain evidence="3">ATCC PRA-205</strain>
    </source>
</reference>
<evidence type="ECO:0000256" key="1">
    <source>
        <dbReference type="SAM" id="SignalP"/>
    </source>
</evidence>
<evidence type="ECO:0000313" key="5">
    <source>
        <dbReference type="Proteomes" id="UP000574390"/>
    </source>
</evidence>
<evidence type="ECO:0000313" key="2">
    <source>
        <dbReference type="EMBL" id="KAF4693423.1"/>
    </source>
</evidence>
<organism evidence="3 5">
    <name type="scientific">Perkinsus olseni</name>
    <name type="common">Perkinsus atlanticus</name>
    <dbReference type="NCBI Taxonomy" id="32597"/>
    <lineage>
        <taxon>Eukaryota</taxon>
        <taxon>Sar</taxon>
        <taxon>Alveolata</taxon>
        <taxon>Perkinsozoa</taxon>
        <taxon>Perkinsea</taxon>
        <taxon>Perkinsida</taxon>
        <taxon>Perkinsidae</taxon>
        <taxon>Perkinsus</taxon>
    </lineage>
</organism>
<dbReference type="EMBL" id="JABANM010027815">
    <property type="protein sequence ID" value="KAF4710714.1"/>
    <property type="molecule type" value="Genomic_DNA"/>
</dbReference>
<dbReference type="AlphaFoldDB" id="A0A7J6QQ69"/>
<evidence type="ECO:0000313" key="4">
    <source>
        <dbReference type="Proteomes" id="UP000541610"/>
    </source>
</evidence>
<gene>
    <name evidence="2" type="ORF">FOZ60_010843</name>
    <name evidence="3" type="ORF">FOZ62_027927</name>
</gene>
<comment type="caution">
    <text evidence="3">The sequence shown here is derived from an EMBL/GenBank/DDBJ whole genome shotgun (WGS) entry which is preliminary data.</text>
</comment>
<feature type="chain" id="PRO_5033594374" evidence="1">
    <location>
        <begin position="20"/>
        <end position="119"/>
    </location>
</feature>
<sequence>MKPVFAVKVILLLIGVTVAVQDGESEANPVREFNPGFMQADIVRNPYQLENSPGESVVFGLEEQPSPEPITRSLADNGQLCRACQSCFGSVVGIGAWYCWVVFGQCGGFFSCDCCPPLV</sequence>
<dbReference type="Proteomes" id="UP000541610">
    <property type="component" value="Unassembled WGS sequence"/>
</dbReference>
<keyword evidence="1" id="KW-0732">Signal</keyword>
<dbReference type="EMBL" id="JABANP010000045">
    <property type="protein sequence ID" value="KAF4693423.1"/>
    <property type="molecule type" value="Genomic_DNA"/>
</dbReference>
<evidence type="ECO:0000313" key="3">
    <source>
        <dbReference type="EMBL" id="KAF4710714.1"/>
    </source>
</evidence>
<accession>A0A7J6QQ69</accession>
<dbReference type="Proteomes" id="UP000574390">
    <property type="component" value="Unassembled WGS sequence"/>
</dbReference>